<protein>
    <submittedName>
        <fullName evidence="2">Hemerythrin</fullName>
    </submittedName>
</protein>
<feature type="domain" description="Hemerythrin-like" evidence="1">
    <location>
        <begin position="12"/>
        <end position="134"/>
    </location>
</feature>
<evidence type="ECO:0000313" key="2">
    <source>
        <dbReference type="EMBL" id="GMA40086.1"/>
    </source>
</evidence>
<evidence type="ECO:0000259" key="1">
    <source>
        <dbReference type="Pfam" id="PF01814"/>
    </source>
</evidence>
<evidence type="ECO:0000313" key="3">
    <source>
        <dbReference type="Proteomes" id="UP001157126"/>
    </source>
</evidence>
<name>A0ABQ6IRM7_9MICO</name>
<organism evidence="2 3">
    <name type="scientific">Mobilicoccus caccae</name>
    <dbReference type="NCBI Taxonomy" id="1859295"/>
    <lineage>
        <taxon>Bacteria</taxon>
        <taxon>Bacillati</taxon>
        <taxon>Actinomycetota</taxon>
        <taxon>Actinomycetes</taxon>
        <taxon>Micrococcales</taxon>
        <taxon>Dermatophilaceae</taxon>
        <taxon>Mobilicoccus</taxon>
    </lineage>
</organism>
<sequence>MCQYCGCQEIGPIGALMDDHFEIRNLCGRIRGHVLAGEKGEAVALVRELQRTFGVHNSVEEGGLYLSMTRFEEYEEKAGTLYDEHDALDEVIDDLLAEDAAGRTEGIDFAPLLAEFEILVEHINHEENGLFPAAAVILDPEDWTRCERLRDEATARLDRPLWAAQNAAAPPARFEPLG</sequence>
<dbReference type="InterPro" id="IPR012312">
    <property type="entry name" value="Hemerythrin-like"/>
</dbReference>
<dbReference type="Pfam" id="PF01814">
    <property type="entry name" value="Hemerythrin"/>
    <property type="match status" value="1"/>
</dbReference>
<dbReference type="EMBL" id="BSUO01000001">
    <property type="protein sequence ID" value="GMA40086.1"/>
    <property type="molecule type" value="Genomic_DNA"/>
</dbReference>
<gene>
    <name evidence="2" type="ORF">GCM10025883_21310</name>
</gene>
<dbReference type="RefSeq" id="WP_284305878.1">
    <property type="nucleotide sequence ID" value="NZ_BSUO01000001.1"/>
</dbReference>
<proteinExistence type="predicted"/>
<dbReference type="Proteomes" id="UP001157126">
    <property type="component" value="Unassembled WGS sequence"/>
</dbReference>
<keyword evidence="3" id="KW-1185">Reference proteome</keyword>
<comment type="caution">
    <text evidence="2">The sequence shown here is derived from an EMBL/GenBank/DDBJ whole genome shotgun (WGS) entry which is preliminary data.</text>
</comment>
<dbReference type="Gene3D" id="1.20.120.520">
    <property type="entry name" value="nmb1532 protein domain like"/>
    <property type="match status" value="1"/>
</dbReference>
<reference evidence="3" key="1">
    <citation type="journal article" date="2019" name="Int. J. Syst. Evol. Microbiol.">
        <title>The Global Catalogue of Microorganisms (GCM) 10K type strain sequencing project: providing services to taxonomists for standard genome sequencing and annotation.</title>
        <authorList>
            <consortium name="The Broad Institute Genomics Platform"/>
            <consortium name="The Broad Institute Genome Sequencing Center for Infectious Disease"/>
            <person name="Wu L."/>
            <person name="Ma J."/>
        </authorList>
    </citation>
    <scope>NUCLEOTIDE SEQUENCE [LARGE SCALE GENOMIC DNA]</scope>
    <source>
        <strain evidence="3">NBRC 113072</strain>
    </source>
</reference>
<accession>A0ABQ6IRM7</accession>